<name>A0ABN9BLM8_9NEOB</name>
<feature type="non-terminal residue" evidence="3">
    <location>
        <position position="1"/>
    </location>
</feature>
<dbReference type="EMBL" id="CATNWA010004682">
    <property type="protein sequence ID" value="CAI9548415.1"/>
    <property type="molecule type" value="Genomic_DNA"/>
</dbReference>
<dbReference type="Gene3D" id="1.20.870.10">
    <property type="entry name" value="Son of sevenless (SoS) protein Chain: S domain 1"/>
    <property type="match status" value="1"/>
</dbReference>
<evidence type="ECO:0000313" key="4">
    <source>
        <dbReference type="Proteomes" id="UP001162483"/>
    </source>
</evidence>
<feature type="non-terminal residue" evidence="3">
    <location>
        <position position="245"/>
    </location>
</feature>
<accession>A0ABN9BLM8</accession>
<dbReference type="InterPro" id="IPR000651">
    <property type="entry name" value="Ras-like_Gua-exchang_fac_N"/>
</dbReference>
<dbReference type="InterPro" id="IPR023578">
    <property type="entry name" value="Ras_GEF_dom_sf"/>
</dbReference>
<dbReference type="PROSITE" id="PS50212">
    <property type="entry name" value="RASGEF_NTER"/>
    <property type="match status" value="1"/>
</dbReference>
<comment type="caution">
    <text evidence="3">The sequence shown here is derived from an EMBL/GenBank/DDBJ whole genome shotgun (WGS) entry which is preliminary data.</text>
</comment>
<keyword evidence="1" id="KW-0344">Guanine-nucleotide releasing factor</keyword>
<dbReference type="SUPFAM" id="SSF48366">
    <property type="entry name" value="Ras GEF"/>
    <property type="match status" value="1"/>
</dbReference>
<protein>
    <recommendedName>
        <fullName evidence="2">N-terminal Ras-GEF domain-containing protein</fullName>
    </recommendedName>
</protein>
<keyword evidence="4" id="KW-1185">Reference proteome</keyword>
<gene>
    <name evidence="3" type="ORF">SPARVUS_LOCUS3149823</name>
</gene>
<dbReference type="Proteomes" id="UP001162483">
    <property type="component" value="Unassembled WGS sequence"/>
</dbReference>
<organism evidence="3 4">
    <name type="scientific">Staurois parvus</name>
    <dbReference type="NCBI Taxonomy" id="386267"/>
    <lineage>
        <taxon>Eukaryota</taxon>
        <taxon>Metazoa</taxon>
        <taxon>Chordata</taxon>
        <taxon>Craniata</taxon>
        <taxon>Vertebrata</taxon>
        <taxon>Euteleostomi</taxon>
        <taxon>Amphibia</taxon>
        <taxon>Batrachia</taxon>
        <taxon>Anura</taxon>
        <taxon>Neobatrachia</taxon>
        <taxon>Ranoidea</taxon>
        <taxon>Ranidae</taxon>
        <taxon>Staurois</taxon>
    </lineage>
</organism>
<dbReference type="Pfam" id="PF00618">
    <property type="entry name" value="RasGEF_N"/>
    <property type="match status" value="1"/>
</dbReference>
<evidence type="ECO:0000256" key="1">
    <source>
        <dbReference type="PROSITE-ProRule" id="PRU00135"/>
    </source>
</evidence>
<dbReference type="CDD" id="cd06224">
    <property type="entry name" value="REM"/>
    <property type="match status" value="1"/>
</dbReference>
<evidence type="ECO:0000259" key="2">
    <source>
        <dbReference type="PROSITE" id="PS50212"/>
    </source>
</evidence>
<dbReference type="InterPro" id="IPR029899">
    <property type="entry name" value="KNDC1"/>
</dbReference>
<proteinExistence type="predicted"/>
<feature type="domain" description="N-terminal Ras-GEF" evidence="2">
    <location>
        <begin position="139"/>
        <end position="245"/>
    </location>
</feature>
<reference evidence="3" key="1">
    <citation type="submission" date="2023-05" db="EMBL/GenBank/DDBJ databases">
        <authorList>
            <person name="Stuckert A."/>
        </authorList>
    </citation>
    <scope>NUCLEOTIDE SEQUENCE</scope>
</reference>
<dbReference type="PANTHER" id="PTHR21560">
    <property type="entry name" value="VERY KIND PROTEIN"/>
    <property type="match status" value="1"/>
</dbReference>
<sequence length="245" mass="28399">DPDVQHYVSILGRQKDKSPKSIEPKRLELEQQLMIETKNYRKTIKLYQNLMQKGRRNKGSDAKELLLKLKGHSEEMKSKVQFLELAKKLLQVSYAEQWGIEPRDLPTVADLASQKSLSSSEDDAFLLIYNDRGHSRDNTSKNLQAGTPLGLLAYLYCRNAVLDGYVQQLLYSFRYFCSQEDLLQFLIDRIINTVPREDADPCCLNAKIYHRSLILLQTWIEDCWHIDFSVNADLLDRLEDLSNSQ</sequence>
<dbReference type="PANTHER" id="PTHR21560:SF0">
    <property type="entry name" value="KINASE NON-CATALYTIC C-LOBE DOMAIN-CONTAINING PROTEIN 1"/>
    <property type="match status" value="1"/>
</dbReference>
<evidence type="ECO:0000313" key="3">
    <source>
        <dbReference type="EMBL" id="CAI9548415.1"/>
    </source>
</evidence>